<evidence type="ECO:0000256" key="4">
    <source>
        <dbReference type="ARBA" id="ARBA00022917"/>
    </source>
</evidence>
<feature type="coiled-coil region" evidence="6">
    <location>
        <begin position="146"/>
        <end position="173"/>
    </location>
</feature>
<accession>A0A7X2P6V0</accession>
<dbReference type="InterPro" id="IPR036191">
    <property type="entry name" value="RRF_sf"/>
</dbReference>
<dbReference type="PANTHER" id="PTHR20982">
    <property type="entry name" value="RIBOSOME RECYCLING FACTOR"/>
    <property type="match status" value="1"/>
</dbReference>
<evidence type="ECO:0000259" key="7">
    <source>
        <dbReference type="Pfam" id="PF01765"/>
    </source>
</evidence>
<dbReference type="CDD" id="cd00520">
    <property type="entry name" value="RRF"/>
    <property type="match status" value="1"/>
</dbReference>
<evidence type="ECO:0000313" key="9">
    <source>
        <dbReference type="Proteomes" id="UP000466864"/>
    </source>
</evidence>
<dbReference type="Gene3D" id="3.30.1360.40">
    <property type="match status" value="1"/>
</dbReference>
<evidence type="ECO:0000256" key="3">
    <source>
        <dbReference type="ARBA" id="ARBA00022490"/>
    </source>
</evidence>
<keyword evidence="9" id="KW-1185">Reference proteome</keyword>
<name>A0A7X2P6V0_9FIRM</name>
<dbReference type="SUPFAM" id="SSF55194">
    <property type="entry name" value="Ribosome recycling factor, RRF"/>
    <property type="match status" value="1"/>
</dbReference>
<keyword evidence="6" id="KW-0175">Coiled coil</keyword>
<dbReference type="EMBL" id="VUMV01000001">
    <property type="protein sequence ID" value="MST80931.1"/>
    <property type="molecule type" value="Genomic_DNA"/>
</dbReference>
<dbReference type="InterPro" id="IPR002661">
    <property type="entry name" value="Ribosome_recyc_fac"/>
</dbReference>
<comment type="subcellular location">
    <subcellularLocation>
        <location evidence="1 5">Cytoplasm</location>
    </subcellularLocation>
</comment>
<feature type="domain" description="Ribosome recycling factor" evidence="7">
    <location>
        <begin position="20"/>
        <end position="183"/>
    </location>
</feature>
<keyword evidence="4 5" id="KW-0648">Protein biosynthesis</keyword>
<dbReference type="GO" id="GO:0005737">
    <property type="term" value="C:cytoplasm"/>
    <property type="evidence" value="ECO:0007669"/>
    <property type="project" value="UniProtKB-SubCell"/>
</dbReference>
<comment type="caution">
    <text evidence="8">The sequence shown here is derived from an EMBL/GenBank/DDBJ whole genome shotgun (WGS) entry which is preliminary data.</text>
</comment>
<evidence type="ECO:0000256" key="1">
    <source>
        <dbReference type="ARBA" id="ARBA00004496"/>
    </source>
</evidence>
<protein>
    <recommendedName>
        <fullName evidence="5">Ribosome-recycling factor</fullName>
        <shortName evidence="5">RRF</shortName>
    </recommendedName>
    <alternativeName>
        <fullName evidence="5">Ribosome-releasing factor</fullName>
    </alternativeName>
</protein>
<dbReference type="Gene3D" id="1.10.132.20">
    <property type="entry name" value="Ribosome-recycling factor"/>
    <property type="match status" value="1"/>
</dbReference>
<dbReference type="AlphaFoldDB" id="A0A7X2P6V0"/>
<reference evidence="8 9" key="1">
    <citation type="submission" date="2019-08" db="EMBL/GenBank/DDBJ databases">
        <title>In-depth cultivation of the pig gut microbiome towards novel bacterial diversity and tailored functional studies.</title>
        <authorList>
            <person name="Wylensek D."/>
            <person name="Hitch T.C.A."/>
            <person name="Clavel T."/>
        </authorList>
    </citation>
    <scope>NUCLEOTIDE SEQUENCE [LARGE SCALE GENOMIC DNA]</scope>
    <source>
        <strain evidence="8 9">Oil+RF-744-WCA-WT-13</strain>
    </source>
</reference>
<organism evidence="8 9">
    <name type="scientific">Bilifractor porci</name>
    <dbReference type="NCBI Taxonomy" id="2606636"/>
    <lineage>
        <taxon>Bacteria</taxon>
        <taxon>Bacillati</taxon>
        <taxon>Bacillota</taxon>
        <taxon>Clostridia</taxon>
        <taxon>Lachnospirales</taxon>
        <taxon>Lachnospiraceae</taxon>
        <taxon>Bilifractor</taxon>
    </lineage>
</organism>
<proteinExistence type="inferred from homology"/>
<comment type="function">
    <text evidence="5">Responsible for the release of ribosomes from messenger RNA at the termination of protein biosynthesis. May increase the efficiency of translation by recycling ribosomes from one round of translation to another.</text>
</comment>
<dbReference type="FunFam" id="1.10.132.20:FF:000001">
    <property type="entry name" value="Ribosome-recycling factor"/>
    <property type="match status" value="1"/>
</dbReference>
<dbReference type="HAMAP" id="MF_00040">
    <property type="entry name" value="RRF"/>
    <property type="match status" value="1"/>
</dbReference>
<evidence type="ECO:0000256" key="6">
    <source>
        <dbReference type="SAM" id="Coils"/>
    </source>
</evidence>
<dbReference type="RefSeq" id="WP_154456742.1">
    <property type="nucleotide sequence ID" value="NZ_VUMV01000001.1"/>
</dbReference>
<evidence type="ECO:0000313" key="8">
    <source>
        <dbReference type="EMBL" id="MST80931.1"/>
    </source>
</evidence>
<keyword evidence="3 5" id="KW-0963">Cytoplasm</keyword>
<dbReference type="FunFam" id="3.30.1360.40:FF:000001">
    <property type="entry name" value="Ribosome-recycling factor"/>
    <property type="match status" value="1"/>
</dbReference>
<evidence type="ECO:0000256" key="2">
    <source>
        <dbReference type="ARBA" id="ARBA00005912"/>
    </source>
</evidence>
<evidence type="ECO:0000256" key="5">
    <source>
        <dbReference type="HAMAP-Rule" id="MF_00040"/>
    </source>
</evidence>
<dbReference type="PANTHER" id="PTHR20982:SF3">
    <property type="entry name" value="MITOCHONDRIAL RIBOSOME RECYCLING FACTOR PSEUDO 1"/>
    <property type="match status" value="1"/>
</dbReference>
<dbReference type="Pfam" id="PF01765">
    <property type="entry name" value="RRF"/>
    <property type="match status" value="1"/>
</dbReference>
<gene>
    <name evidence="5" type="primary">frr</name>
    <name evidence="8" type="ORF">FYJ60_01080</name>
</gene>
<dbReference type="GO" id="GO:0043023">
    <property type="term" value="F:ribosomal large subunit binding"/>
    <property type="evidence" value="ECO:0007669"/>
    <property type="project" value="TreeGrafter"/>
</dbReference>
<dbReference type="GO" id="GO:0006415">
    <property type="term" value="P:translational termination"/>
    <property type="evidence" value="ECO:0007669"/>
    <property type="project" value="UniProtKB-UniRule"/>
</dbReference>
<dbReference type="Proteomes" id="UP000466864">
    <property type="component" value="Unassembled WGS sequence"/>
</dbReference>
<dbReference type="InterPro" id="IPR023584">
    <property type="entry name" value="Ribosome_recyc_fac_dom"/>
</dbReference>
<comment type="similarity">
    <text evidence="2 5">Belongs to the RRF family.</text>
</comment>
<dbReference type="NCBIfam" id="TIGR00496">
    <property type="entry name" value="frr"/>
    <property type="match status" value="1"/>
</dbReference>
<sequence>MDEKIKIYDSKMTKTIASMESDLAAIRAGRANPHVLDRITVDYYGAPTPLQQVANITVPEARMIQIQPWETSLIKEITKAIQTSDLGINPNTDGRVIRLVFPELTEERRKELVKDVRKKGEAAKVAVRNIRRDANESFKKLEKTDESVSEDTVKELQEEIQKLTDKYIKEIDTRIETKTKELMTV</sequence>